<dbReference type="GO" id="GO:0016620">
    <property type="term" value="F:oxidoreductase activity, acting on the aldehyde or oxo group of donors, NAD or NADP as acceptor"/>
    <property type="evidence" value="ECO:0007669"/>
    <property type="project" value="InterPro"/>
</dbReference>
<dbReference type="InterPro" id="IPR016163">
    <property type="entry name" value="Ald_DH_C"/>
</dbReference>
<dbReference type="SUPFAM" id="SSF53720">
    <property type="entry name" value="ALDH-like"/>
    <property type="match status" value="1"/>
</dbReference>
<accession>A0A0C9RIP9</accession>
<dbReference type="InterPro" id="IPR016161">
    <property type="entry name" value="Ald_DH/histidinol_DH"/>
</dbReference>
<protein>
    <submittedName>
        <fullName evidence="1">AcoD protein</fullName>
    </submittedName>
</protein>
<name>A0A0C9RIP9_9HYME</name>
<reference evidence="1" key="1">
    <citation type="submission" date="2015-01" db="EMBL/GenBank/DDBJ databases">
        <title>Transcriptome Assembly of Fopius arisanus.</title>
        <authorList>
            <person name="Geib S."/>
        </authorList>
    </citation>
    <scope>NUCLEOTIDE SEQUENCE</scope>
</reference>
<dbReference type="AlphaFoldDB" id="A0A0C9RIP9"/>
<gene>
    <name evidence="1" type="primary">acoD</name>
    <name evidence="1" type="ORF">g.8195</name>
</gene>
<dbReference type="PANTHER" id="PTHR21644:SF0">
    <property type="entry name" value="AT02555P-RELATED"/>
    <property type="match status" value="1"/>
</dbReference>
<dbReference type="Pfam" id="PF07368">
    <property type="entry name" value="DUF1487"/>
    <property type="match status" value="1"/>
</dbReference>
<sequence>SVCVSVLDIIFKFIKYYVLQYTSGMPDIKITQHMLNNIEYDRDSSAQSEKVSGKMADVGCKCTPTVLIVCDKADLNAAAYHLAQSLQSPLAAEVIVTVLVAESIRKPFLERLQPQLTAIPAEAAQDVERNRVLALINNHSWETISVNELGANSPVLVCDVTHDHLGTGYNGIATLHTFRTVQEAISLCGKETLKAVNASIWTSHHASAYEIALKIACDNIFIDCHQISLEPLQKSSSASGNASCALVENNYHYETLILKNGRKNIVFPIGTAITN</sequence>
<dbReference type="PANTHER" id="PTHR21644">
    <property type="entry name" value="AT02555P-RELATED"/>
    <property type="match status" value="1"/>
</dbReference>
<evidence type="ECO:0000313" key="1">
    <source>
        <dbReference type="EMBL" id="JAG82884.1"/>
    </source>
</evidence>
<dbReference type="Gene3D" id="3.40.309.10">
    <property type="entry name" value="Aldehyde Dehydrogenase, Chain A, domain 2"/>
    <property type="match status" value="1"/>
</dbReference>
<dbReference type="EMBL" id="GBYB01013117">
    <property type="protein sequence ID" value="JAG82884.1"/>
    <property type="molecule type" value="Transcribed_RNA"/>
</dbReference>
<organism evidence="1">
    <name type="scientific">Fopius arisanus</name>
    <dbReference type="NCBI Taxonomy" id="64838"/>
    <lineage>
        <taxon>Eukaryota</taxon>
        <taxon>Metazoa</taxon>
        <taxon>Ecdysozoa</taxon>
        <taxon>Arthropoda</taxon>
        <taxon>Hexapoda</taxon>
        <taxon>Insecta</taxon>
        <taxon>Pterygota</taxon>
        <taxon>Neoptera</taxon>
        <taxon>Endopterygota</taxon>
        <taxon>Hymenoptera</taxon>
        <taxon>Apocrita</taxon>
        <taxon>Ichneumonoidea</taxon>
        <taxon>Braconidae</taxon>
        <taxon>Opiinae</taxon>
        <taxon>Fopius</taxon>
    </lineage>
</organism>
<proteinExistence type="predicted"/>
<feature type="non-terminal residue" evidence="1">
    <location>
        <position position="1"/>
    </location>
</feature>
<dbReference type="InterPro" id="IPR009961">
    <property type="entry name" value="DUF1487"/>
</dbReference>